<comment type="caution">
    <text evidence="3">The sequence shown here is derived from an EMBL/GenBank/DDBJ whole genome shotgun (WGS) entry which is preliminary data.</text>
</comment>
<dbReference type="OrthoDB" id="9784388at2"/>
<dbReference type="InterPro" id="IPR056003">
    <property type="entry name" value="CT398_CC_hairpin"/>
</dbReference>
<dbReference type="RefSeq" id="WP_136845267.1">
    <property type="nucleotide sequence ID" value="NZ_SSTM01000001.1"/>
</dbReference>
<dbReference type="Pfam" id="PF24481">
    <property type="entry name" value="CT398_CC"/>
    <property type="match status" value="1"/>
</dbReference>
<reference evidence="3 4" key="1">
    <citation type="submission" date="2019-04" db="EMBL/GenBank/DDBJ databases">
        <title>Microbes associate with the intestines of laboratory mice.</title>
        <authorList>
            <person name="Navarre W."/>
            <person name="Wong E."/>
            <person name="Huang K.C."/>
            <person name="Tropini C."/>
            <person name="Ng K."/>
            <person name="Yu B."/>
        </authorList>
    </citation>
    <scope>NUCLEOTIDE SEQUENCE [LARGE SCALE GENOMIC DNA]</scope>
    <source>
        <strain evidence="3 4">NM48_B13</strain>
    </source>
</reference>
<protein>
    <recommendedName>
        <fullName evidence="2">CT398-like coiled coil hairpin domain-containing protein</fullName>
    </recommendedName>
</protein>
<name>A0A4V6W9T8_9ACTN</name>
<evidence type="ECO:0000313" key="4">
    <source>
        <dbReference type="Proteomes" id="UP000309454"/>
    </source>
</evidence>
<feature type="domain" description="CT398-like coiled coil hairpin" evidence="2">
    <location>
        <begin position="14"/>
        <end position="192"/>
    </location>
</feature>
<feature type="coiled-coil region" evidence="1">
    <location>
        <begin position="110"/>
        <end position="147"/>
    </location>
</feature>
<dbReference type="Proteomes" id="UP000309454">
    <property type="component" value="Unassembled WGS sequence"/>
</dbReference>
<evidence type="ECO:0000259" key="2">
    <source>
        <dbReference type="Pfam" id="PF24481"/>
    </source>
</evidence>
<proteinExistence type="predicted"/>
<dbReference type="Gene3D" id="1.10.287.1490">
    <property type="match status" value="1"/>
</dbReference>
<dbReference type="AlphaFoldDB" id="A0A4V6W9T8"/>
<dbReference type="EMBL" id="SSTM01000001">
    <property type="protein sequence ID" value="TJW12357.1"/>
    <property type="molecule type" value="Genomic_DNA"/>
</dbReference>
<organism evidence="3 4">
    <name type="scientific">Parvibacter caecicola</name>
    <dbReference type="NCBI Taxonomy" id="747645"/>
    <lineage>
        <taxon>Bacteria</taxon>
        <taxon>Bacillati</taxon>
        <taxon>Actinomycetota</taxon>
        <taxon>Coriobacteriia</taxon>
        <taxon>Coriobacteriales</taxon>
        <taxon>Coriobacteriaceae</taxon>
        <taxon>Parvibacter</taxon>
    </lineage>
</organism>
<keyword evidence="1" id="KW-0175">Coiled coil</keyword>
<gene>
    <name evidence="3" type="ORF">E5982_01790</name>
</gene>
<keyword evidence="4" id="KW-1185">Reference proteome</keyword>
<accession>A0A4V6W9T8</accession>
<evidence type="ECO:0000256" key="1">
    <source>
        <dbReference type="SAM" id="Coils"/>
    </source>
</evidence>
<sequence length="239" mass="26252">MQVEREELAALLTLQTIDLDIMQKTKEFDELPQRDKILKLRTKKEALAGQLAKVSKYKKDAKQRLGRMNDEDASLTKRQASIQAAIEAAHGDFRNVEARSKELAGITRRRESVAQEQEKIRGEIAKLEELEAQIGLAQEEVEAQESQEVEGFREQGGALKGAIAQLQAKRQSVAAEVSVEVLSVYDKTSARCGGVAIGQLDGNRCGACRSRIEGGRLIDLKAQAPLGVCPSCKRLLVIA</sequence>
<evidence type="ECO:0000313" key="3">
    <source>
        <dbReference type="EMBL" id="TJW12357.1"/>
    </source>
</evidence>